<dbReference type="PROSITE" id="PS51898">
    <property type="entry name" value="TYR_RECOMBINASE"/>
    <property type="match status" value="1"/>
</dbReference>
<dbReference type="SUPFAM" id="SSF56349">
    <property type="entry name" value="DNA breaking-rejoining enzymes"/>
    <property type="match status" value="1"/>
</dbReference>
<dbReference type="InterPro" id="IPR002104">
    <property type="entry name" value="Integrase_catalytic"/>
</dbReference>
<gene>
    <name evidence="3" type="ORF">SNF14_11975</name>
</gene>
<evidence type="ECO:0000313" key="3">
    <source>
        <dbReference type="EMBL" id="MDY2588058.1"/>
    </source>
</evidence>
<evidence type="ECO:0000259" key="2">
    <source>
        <dbReference type="PROSITE" id="PS51898"/>
    </source>
</evidence>
<comment type="caution">
    <text evidence="3">The sequence shown here is derived from an EMBL/GenBank/DDBJ whole genome shotgun (WGS) entry which is preliminary data.</text>
</comment>
<dbReference type="Proteomes" id="UP001285855">
    <property type="component" value="Unassembled WGS sequence"/>
</dbReference>
<dbReference type="InterPro" id="IPR013762">
    <property type="entry name" value="Integrase-like_cat_sf"/>
</dbReference>
<name>A0ABU5EP49_9FLAO</name>
<keyword evidence="1" id="KW-0233">DNA recombination</keyword>
<dbReference type="RefSeq" id="WP_320556408.1">
    <property type="nucleotide sequence ID" value="NZ_JAXDAE010000012.1"/>
</dbReference>
<dbReference type="EMBL" id="JAXDAE010000012">
    <property type="protein sequence ID" value="MDY2588058.1"/>
    <property type="molecule type" value="Genomic_DNA"/>
</dbReference>
<evidence type="ECO:0000256" key="1">
    <source>
        <dbReference type="ARBA" id="ARBA00023172"/>
    </source>
</evidence>
<accession>A0ABU5EP49</accession>
<dbReference type="Gene3D" id="1.10.443.10">
    <property type="entry name" value="Intergrase catalytic core"/>
    <property type="match status" value="1"/>
</dbReference>
<sequence length="53" mass="6138">MILHTLRHSFATHLLESISDIRYIQELLGHNSTKTTENYTHVAINNFNSIKTL</sequence>
<reference evidence="3 4" key="1">
    <citation type="submission" date="2023-11" db="EMBL/GenBank/DDBJ databases">
        <title>Winogradskyella pelagius sp. nov., isolated from coastal sediment.</title>
        <authorList>
            <person name="Li F."/>
        </authorList>
    </citation>
    <scope>NUCLEOTIDE SEQUENCE [LARGE SCALE GENOMIC DNA]</scope>
    <source>
        <strain evidence="3 4">KCTC 23502</strain>
    </source>
</reference>
<feature type="domain" description="Tyr recombinase" evidence="2">
    <location>
        <begin position="1"/>
        <end position="52"/>
    </location>
</feature>
<keyword evidence="4" id="KW-1185">Reference proteome</keyword>
<proteinExistence type="predicted"/>
<dbReference type="Pfam" id="PF00589">
    <property type="entry name" value="Phage_integrase"/>
    <property type="match status" value="1"/>
</dbReference>
<dbReference type="InterPro" id="IPR011010">
    <property type="entry name" value="DNA_brk_join_enz"/>
</dbReference>
<evidence type="ECO:0000313" key="4">
    <source>
        <dbReference type="Proteomes" id="UP001285855"/>
    </source>
</evidence>
<organism evidence="3 4">
    <name type="scientific">Winogradskyella aquimaris</name>
    <dbReference type="NCBI Taxonomy" id="864074"/>
    <lineage>
        <taxon>Bacteria</taxon>
        <taxon>Pseudomonadati</taxon>
        <taxon>Bacteroidota</taxon>
        <taxon>Flavobacteriia</taxon>
        <taxon>Flavobacteriales</taxon>
        <taxon>Flavobacteriaceae</taxon>
        <taxon>Winogradskyella</taxon>
    </lineage>
</organism>
<protein>
    <submittedName>
        <fullName evidence="3">Tyrosine-type recombinase/integrase</fullName>
    </submittedName>
</protein>